<dbReference type="EMBL" id="MT143649">
    <property type="protein sequence ID" value="QJA99417.1"/>
    <property type="molecule type" value="Genomic_DNA"/>
</dbReference>
<proteinExistence type="predicted"/>
<dbReference type="AlphaFoldDB" id="A0A6M3M2F9"/>
<reference evidence="2" key="1">
    <citation type="submission" date="2020-03" db="EMBL/GenBank/DDBJ databases">
        <title>The deep terrestrial virosphere.</title>
        <authorList>
            <person name="Holmfeldt K."/>
            <person name="Nilsson E."/>
            <person name="Simone D."/>
            <person name="Lopez-Fernandez M."/>
            <person name="Wu X."/>
            <person name="de Brujin I."/>
            <person name="Lundin D."/>
            <person name="Andersson A."/>
            <person name="Bertilsson S."/>
            <person name="Dopson M."/>
        </authorList>
    </citation>
    <scope>NUCLEOTIDE SEQUENCE</scope>
    <source>
        <strain evidence="1">MM171A01060</strain>
        <strain evidence="2">MM171B02234</strain>
    </source>
</reference>
<protein>
    <submittedName>
        <fullName evidence="2">Uncharacterized protein</fullName>
    </submittedName>
</protein>
<evidence type="ECO:0000313" key="1">
    <source>
        <dbReference type="EMBL" id="QJA99417.1"/>
    </source>
</evidence>
<dbReference type="EMBL" id="MT143720">
    <property type="protein sequence ID" value="QJB01638.1"/>
    <property type="molecule type" value="Genomic_DNA"/>
</dbReference>
<organism evidence="2">
    <name type="scientific">viral metagenome</name>
    <dbReference type="NCBI Taxonomy" id="1070528"/>
    <lineage>
        <taxon>unclassified sequences</taxon>
        <taxon>metagenomes</taxon>
        <taxon>organismal metagenomes</taxon>
    </lineage>
</organism>
<accession>A0A6M3M2F9</accession>
<name>A0A6M3M2F9_9ZZZZ</name>
<sequence length="74" mass="8502">MPLLNLTKKVADSFGLGHQINLGVLRYYIKTTSEDKLVEEVKDIKVDKYLRILWEAGLSTELQKVVLKQLEKIS</sequence>
<gene>
    <name evidence="1" type="ORF">MM171A01060_0013</name>
    <name evidence="2" type="ORF">MM171B02234_0011</name>
</gene>
<evidence type="ECO:0000313" key="2">
    <source>
        <dbReference type="EMBL" id="QJB01638.1"/>
    </source>
</evidence>